<evidence type="ECO:0000313" key="4">
    <source>
        <dbReference type="Proteomes" id="UP000318102"/>
    </source>
</evidence>
<feature type="transmembrane region" description="Helical" evidence="1">
    <location>
        <begin position="231"/>
        <end position="252"/>
    </location>
</feature>
<comment type="caution">
    <text evidence="3">The sequence shown here is derived from an EMBL/GenBank/DDBJ whole genome shotgun (WGS) entry which is preliminary data.</text>
</comment>
<sequence length="253" mass="29012">MAFAFVLSVIVVQITPLYVGACLALLLLVVSMFATRDYKCIWLTSFVYIVGYWLSFYLKYYILALFAGSSEAEIVWSRLSLLGFIIPYFLLWKWYKPQTNYLSIGNFSNTIRTPFIWRGIQDPIWRFLLIATTIILISFSFIIDYGQEEFYRILLFGCLFALVNAVLEELLWRGLILPRFVDFAGEKVGLIVASIGFGFYHYSIGFPWVVCALFSLFGMLMGGVAIRSRGLLPVTILHFIMNVCFAMIGVIFK</sequence>
<dbReference type="GO" id="GO:0008237">
    <property type="term" value="F:metallopeptidase activity"/>
    <property type="evidence" value="ECO:0007669"/>
    <property type="project" value="UniProtKB-KW"/>
</dbReference>
<keyword evidence="3" id="KW-0378">Hydrolase</keyword>
<keyword evidence="1" id="KW-0812">Transmembrane</keyword>
<dbReference type="Proteomes" id="UP000318102">
    <property type="component" value="Unassembled WGS sequence"/>
</dbReference>
<evidence type="ECO:0000313" key="3">
    <source>
        <dbReference type="EMBL" id="TVX94773.1"/>
    </source>
</evidence>
<feature type="transmembrane region" description="Helical" evidence="1">
    <location>
        <begin position="179"/>
        <end position="200"/>
    </location>
</feature>
<dbReference type="GO" id="GO:0004175">
    <property type="term" value="F:endopeptidase activity"/>
    <property type="evidence" value="ECO:0007669"/>
    <property type="project" value="UniProtKB-ARBA"/>
</dbReference>
<feature type="transmembrane region" description="Helical" evidence="1">
    <location>
        <begin position="74"/>
        <end position="92"/>
    </location>
</feature>
<keyword evidence="1" id="KW-0472">Membrane</keyword>
<name>A0A559J4G9_9BACL</name>
<dbReference type="InterPro" id="IPR003675">
    <property type="entry name" value="Rce1/LyrA-like_dom"/>
</dbReference>
<dbReference type="EMBL" id="VNJK01000001">
    <property type="protein sequence ID" value="TVX94773.1"/>
    <property type="molecule type" value="Genomic_DNA"/>
</dbReference>
<keyword evidence="3" id="KW-0482">Metalloprotease</keyword>
<organism evidence="3 4">
    <name type="scientific">Paenibacillus agilis</name>
    <dbReference type="NCBI Taxonomy" id="3020863"/>
    <lineage>
        <taxon>Bacteria</taxon>
        <taxon>Bacillati</taxon>
        <taxon>Bacillota</taxon>
        <taxon>Bacilli</taxon>
        <taxon>Bacillales</taxon>
        <taxon>Paenibacillaceae</taxon>
        <taxon>Paenibacillus</taxon>
    </lineage>
</organism>
<accession>A0A559J4G9</accession>
<evidence type="ECO:0000256" key="1">
    <source>
        <dbReference type="SAM" id="Phobius"/>
    </source>
</evidence>
<evidence type="ECO:0000259" key="2">
    <source>
        <dbReference type="Pfam" id="PF02517"/>
    </source>
</evidence>
<proteinExistence type="predicted"/>
<feature type="transmembrane region" description="Helical" evidence="1">
    <location>
        <begin position="149"/>
        <end position="167"/>
    </location>
</feature>
<keyword evidence="1" id="KW-1133">Transmembrane helix</keyword>
<feature type="transmembrane region" description="Helical" evidence="1">
    <location>
        <begin position="41"/>
        <end position="62"/>
    </location>
</feature>
<keyword evidence="4" id="KW-1185">Reference proteome</keyword>
<feature type="transmembrane region" description="Helical" evidence="1">
    <location>
        <begin position="6"/>
        <end position="29"/>
    </location>
</feature>
<protein>
    <submittedName>
        <fullName evidence="3">CPBP family intramembrane metalloprotease</fullName>
    </submittedName>
</protein>
<reference evidence="3 4" key="1">
    <citation type="submission" date="2019-07" db="EMBL/GenBank/DDBJ databases">
        <authorList>
            <person name="Kim J."/>
        </authorList>
    </citation>
    <scope>NUCLEOTIDE SEQUENCE [LARGE SCALE GENOMIC DNA]</scope>
    <source>
        <strain evidence="3 4">N4</strain>
    </source>
</reference>
<keyword evidence="3" id="KW-0645">Protease</keyword>
<dbReference type="OrthoDB" id="8754470at2"/>
<feature type="domain" description="CAAX prenyl protease 2/Lysostaphin resistance protein A-like" evidence="2">
    <location>
        <begin position="154"/>
        <end position="243"/>
    </location>
</feature>
<dbReference type="GO" id="GO:0080120">
    <property type="term" value="P:CAAX-box protein maturation"/>
    <property type="evidence" value="ECO:0007669"/>
    <property type="project" value="UniProtKB-ARBA"/>
</dbReference>
<dbReference type="Pfam" id="PF02517">
    <property type="entry name" value="Rce1-like"/>
    <property type="match status" value="1"/>
</dbReference>
<feature type="transmembrane region" description="Helical" evidence="1">
    <location>
        <begin position="124"/>
        <end position="143"/>
    </location>
</feature>
<gene>
    <name evidence="3" type="ORF">FPZ44_15745</name>
</gene>
<dbReference type="AlphaFoldDB" id="A0A559J4G9"/>